<reference evidence="5" key="1">
    <citation type="submission" date="2015-09" db="EMBL/GenBank/DDBJ databases">
        <title>Draft Genome Sequences of Two Novel Amoeba-resistant Intranuclear Bacteria, Candidatus Berkiella cookevillensis and Candidatus Berkiella aquae.</title>
        <authorList>
            <person name="Mehari Y.T."/>
            <person name="Arivett B.A."/>
            <person name="Farone A.L."/>
            <person name="Gunderson J.H."/>
            <person name="Farone M.B."/>
        </authorList>
    </citation>
    <scope>NUCLEOTIDE SEQUENCE [LARGE SCALE GENOMIC DNA]</scope>
    <source>
        <strain evidence="5">CC99</strain>
    </source>
</reference>
<dbReference type="PROSITE" id="PS50005">
    <property type="entry name" value="TPR"/>
    <property type="match status" value="6"/>
</dbReference>
<dbReference type="InterPro" id="IPR052346">
    <property type="entry name" value="O-mannosyl-transferase_TMTC"/>
</dbReference>
<dbReference type="EMBL" id="LKHV01000003">
    <property type="protein sequence ID" value="KRG19263.1"/>
    <property type="molecule type" value="Genomic_DNA"/>
</dbReference>
<sequence>MNEIELKQHFEDAFYNQQNGKVDEAIVLFKQILDKFPNHADALHGLGIAYAQKKQLQQAIPYLKQAIQLAPAVPGFHNNLANAYKLNGQLDLAQRHYLEALRLKTPYSEANNNLGNVYYLQGSYREAAEQFKKALRINPALWDAHFNLANCYLRQDLFLEAKPHLEEVLKYRPDHLGAINNLGIIYCLLKQFEAAIPLLETVMAREPSNVESLFHLGIAHASSNQLEKAKQDYIQVLALNDKHDKAHHNLATLYLHLNDKENALKHYERAYQLNPHNQTALHMHKALTGQTLKEGAPHEYTRALFDQYAYNYNQHMKEQLKYKVPQLLRSLINPYSQKKTSTWKVLDLGCGTGLCAAYFMDISDKLYGVDLSPNMVDQAAKLEAYYKLAVSDISDYLAKTKESFELIIAADVFVYFGDLESILNQCYKVMTENAYFLFSIESLENGTSPAQDYQLGATGRYQHNPDYIKSLAEKLSFKKIAQQTAAIRQQETGAVIGELYLLQK</sequence>
<keyword evidence="1" id="KW-0677">Repeat</keyword>
<dbReference type="PATRIC" id="fig|1590042.3.peg.807"/>
<dbReference type="Gene3D" id="3.40.50.150">
    <property type="entry name" value="Vaccinia Virus protein VP39"/>
    <property type="match status" value="1"/>
</dbReference>
<dbReference type="EMBL" id="LKHV02000001">
    <property type="protein sequence ID" value="MCS5708877.1"/>
    <property type="molecule type" value="Genomic_DNA"/>
</dbReference>
<dbReference type="STRING" id="437022.CC99x_00785"/>
<dbReference type="SMART" id="SM00671">
    <property type="entry name" value="SEL1"/>
    <property type="match status" value="3"/>
</dbReference>
<evidence type="ECO:0000256" key="1">
    <source>
        <dbReference type="ARBA" id="ARBA00022737"/>
    </source>
</evidence>
<dbReference type="GO" id="GO:0008757">
    <property type="term" value="F:S-adenosylmethionine-dependent methyltransferase activity"/>
    <property type="evidence" value="ECO:0007669"/>
    <property type="project" value="InterPro"/>
</dbReference>
<dbReference type="AlphaFoldDB" id="A0A0Q9YFB5"/>
<evidence type="ECO:0000313" key="7">
    <source>
        <dbReference type="Proteomes" id="UP000051494"/>
    </source>
</evidence>
<organism evidence="5">
    <name type="scientific">Candidatus Berkiella cookevillensis</name>
    <dbReference type="NCBI Taxonomy" id="437022"/>
    <lineage>
        <taxon>Bacteria</taxon>
        <taxon>Pseudomonadati</taxon>
        <taxon>Pseudomonadota</taxon>
        <taxon>Gammaproteobacteria</taxon>
        <taxon>Candidatus Berkiellales</taxon>
        <taxon>Candidatus Berkiellaceae</taxon>
        <taxon>Candidatus Berkiella</taxon>
    </lineage>
</organism>
<dbReference type="InterPro" id="IPR019734">
    <property type="entry name" value="TPR_rpt"/>
</dbReference>
<dbReference type="InterPro" id="IPR013216">
    <property type="entry name" value="Methyltransf_11"/>
</dbReference>
<gene>
    <name evidence="5" type="primary">yrrB</name>
    <name evidence="5" type="ORF">CC99x_00785</name>
    <name evidence="6" type="ORF">CC99x_008155</name>
</gene>
<reference evidence="6" key="2">
    <citation type="journal article" date="2016" name="Genome Announc.">
        <title>Draft Genome Sequences of Two Novel Amoeba-Resistant Intranuclear Bacteria, 'Candidatus Berkiella cookevillensis' and 'Candidatus Berkiella aquae'.</title>
        <authorList>
            <person name="Mehari Y.T."/>
            <person name="Arivett B.A."/>
            <person name="Farone A.L."/>
            <person name="Gunderson J.H."/>
            <person name="Farone M.B."/>
        </authorList>
    </citation>
    <scope>NUCLEOTIDE SEQUENCE</scope>
    <source>
        <strain evidence="6">CC99</strain>
    </source>
</reference>
<reference evidence="6" key="3">
    <citation type="submission" date="2021-06" db="EMBL/GenBank/DDBJ databases">
        <title>Genomic Description and Analysis of Intracellular Bacteria, Candidatus Berkiella cookevillensis and Candidatus Berkiella aquae.</title>
        <authorList>
            <person name="Kidane D.T."/>
            <person name="Mehari Y.T."/>
            <person name="Rice F.C."/>
            <person name="Arivett B.A."/>
            <person name="Farone A.L."/>
            <person name="Berk S.G."/>
            <person name="Farone M.B."/>
        </authorList>
    </citation>
    <scope>NUCLEOTIDE SEQUENCE</scope>
    <source>
        <strain evidence="6">CC99</strain>
    </source>
</reference>
<feature type="domain" description="Methyltransferase type 11" evidence="4">
    <location>
        <begin position="346"/>
        <end position="438"/>
    </location>
</feature>
<dbReference type="Pfam" id="PF13432">
    <property type="entry name" value="TPR_16"/>
    <property type="match status" value="1"/>
</dbReference>
<evidence type="ECO:0000256" key="2">
    <source>
        <dbReference type="ARBA" id="ARBA00022803"/>
    </source>
</evidence>
<dbReference type="InterPro" id="IPR029063">
    <property type="entry name" value="SAM-dependent_MTases_sf"/>
</dbReference>
<dbReference type="SMART" id="SM00028">
    <property type="entry name" value="TPR"/>
    <property type="match status" value="8"/>
</dbReference>
<keyword evidence="7" id="KW-1185">Reference proteome</keyword>
<evidence type="ECO:0000313" key="5">
    <source>
        <dbReference type="EMBL" id="KRG19263.1"/>
    </source>
</evidence>
<dbReference type="PROSITE" id="PS50293">
    <property type="entry name" value="TPR_REGION"/>
    <property type="match status" value="3"/>
</dbReference>
<dbReference type="Pfam" id="PF14559">
    <property type="entry name" value="TPR_19"/>
    <property type="match status" value="1"/>
</dbReference>
<protein>
    <submittedName>
        <fullName evidence="5">TPR repeat-containing protein YrrB</fullName>
    </submittedName>
    <submittedName>
        <fullName evidence="6">Tetratricopeptide repeat protein</fullName>
    </submittedName>
</protein>
<dbReference type="Pfam" id="PF13414">
    <property type="entry name" value="TPR_11"/>
    <property type="match status" value="1"/>
</dbReference>
<dbReference type="InterPro" id="IPR011990">
    <property type="entry name" value="TPR-like_helical_dom_sf"/>
</dbReference>
<dbReference type="CDD" id="cd02440">
    <property type="entry name" value="AdoMet_MTases"/>
    <property type="match status" value="1"/>
</dbReference>
<dbReference type="Pfam" id="PF00515">
    <property type="entry name" value="TPR_1"/>
    <property type="match status" value="1"/>
</dbReference>
<evidence type="ECO:0000256" key="3">
    <source>
        <dbReference type="PROSITE-ProRule" id="PRU00339"/>
    </source>
</evidence>
<dbReference type="Pfam" id="PF08241">
    <property type="entry name" value="Methyltransf_11"/>
    <property type="match status" value="1"/>
</dbReference>
<dbReference type="SUPFAM" id="SSF53335">
    <property type="entry name" value="S-adenosyl-L-methionine-dependent methyltransferases"/>
    <property type="match status" value="1"/>
</dbReference>
<accession>A0A0Q9YFB5</accession>
<comment type="caution">
    <text evidence="5">The sequence shown here is derived from an EMBL/GenBank/DDBJ whole genome shotgun (WGS) entry which is preliminary data.</text>
</comment>
<dbReference type="Proteomes" id="UP000051494">
    <property type="component" value="Unassembled WGS sequence"/>
</dbReference>
<feature type="repeat" description="TPR" evidence="3">
    <location>
        <begin position="142"/>
        <end position="175"/>
    </location>
</feature>
<dbReference type="SUPFAM" id="SSF48452">
    <property type="entry name" value="TPR-like"/>
    <property type="match status" value="2"/>
</dbReference>
<feature type="repeat" description="TPR" evidence="3">
    <location>
        <begin position="244"/>
        <end position="277"/>
    </location>
</feature>
<feature type="repeat" description="TPR" evidence="3">
    <location>
        <begin position="108"/>
        <end position="141"/>
    </location>
</feature>
<name>A0A0Q9YFB5_9GAMM</name>
<feature type="repeat" description="TPR" evidence="3">
    <location>
        <begin position="210"/>
        <end position="243"/>
    </location>
</feature>
<evidence type="ECO:0000313" key="6">
    <source>
        <dbReference type="EMBL" id="MCS5708877.1"/>
    </source>
</evidence>
<evidence type="ECO:0000259" key="4">
    <source>
        <dbReference type="Pfam" id="PF08241"/>
    </source>
</evidence>
<proteinExistence type="predicted"/>
<dbReference type="InterPro" id="IPR006597">
    <property type="entry name" value="Sel1-like"/>
</dbReference>
<keyword evidence="2 3" id="KW-0802">TPR repeat</keyword>
<dbReference type="Pfam" id="PF13181">
    <property type="entry name" value="TPR_8"/>
    <property type="match status" value="2"/>
</dbReference>
<dbReference type="Gene3D" id="1.25.40.10">
    <property type="entry name" value="Tetratricopeptide repeat domain"/>
    <property type="match status" value="3"/>
</dbReference>
<feature type="repeat" description="TPR" evidence="3">
    <location>
        <begin position="40"/>
        <end position="73"/>
    </location>
</feature>
<dbReference type="PANTHER" id="PTHR44227">
    <property type="match status" value="1"/>
</dbReference>
<dbReference type="OrthoDB" id="9809392at2"/>
<dbReference type="PANTHER" id="PTHR44227:SF3">
    <property type="entry name" value="PROTEIN O-MANNOSYL-TRANSFERASE TMTC4"/>
    <property type="match status" value="1"/>
</dbReference>
<dbReference type="RefSeq" id="WP_057623898.1">
    <property type="nucleotide sequence ID" value="NZ_LKHV02000001.1"/>
</dbReference>
<feature type="repeat" description="TPR" evidence="3">
    <location>
        <begin position="176"/>
        <end position="209"/>
    </location>
</feature>